<feature type="domain" description="Protein kinase" evidence="1">
    <location>
        <begin position="153"/>
        <end position="528"/>
    </location>
</feature>
<reference evidence="2 3" key="1">
    <citation type="submission" date="2015-01" db="EMBL/GenBank/DDBJ databases">
        <title>The Genome Sequence of Cladophialophora immunda CBS83496.</title>
        <authorList>
            <consortium name="The Broad Institute Genomics Platform"/>
            <person name="Cuomo C."/>
            <person name="de Hoog S."/>
            <person name="Gorbushina A."/>
            <person name="Stielow B."/>
            <person name="Teixiera M."/>
            <person name="Abouelleil A."/>
            <person name="Chapman S.B."/>
            <person name="Priest M."/>
            <person name="Young S.K."/>
            <person name="Wortman J."/>
            <person name="Nusbaum C."/>
            <person name="Birren B."/>
        </authorList>
    </citation>
    <scope>NUCLEOTIDE SEQUENCE [LARGE SCALE GENOMIC DNA]</scope>
    <source>
        <strain evidence="2 3">CBS 83496</strain>
    </source>
</reference>
<dbReference type="GeneID" id="27350728"/>
<dbReference type="RefSeq" id="XP_016243542.1">
    <property type="nucleotide sequence ID" value="XM_016398980.1"/>
</dbReference>
<sequence>MADGGVGVVGLVLAIPGLVDLGIKYVRAIVHKIGIYRKAGDYLVDHLQEQDIQTSQLEVCLTFVKTASSSFPAELEILVRKALYRLTSALEVALASLEDNIDKKENIKKWRYTMYGRSELKRALERVEKDQLLFYRAVQWAVLSGGAAVEAHLTEDQQRGSEPLGRVKRLKDAINFRLKGSDSDVPKMLLDDKEFSSAAYRPLPHSEIGYLTVKSDDSDIPIALVEYRPYVEQEIKKVRDIALVLQHTSESMAILPCKGFKASAKADPARFELVFPLPTGSAQPRTLRDILLGKESQLGVPFSLTWRLELGLRLATAIMYVHTSGLVHKSIRPENLVVIGDRVPTNVTEQSAKDKSPGKLYLIGFEFARKEEEVSTRIGDDTWWKNIYRHPQRQGVHPETDFNMLHDIYSLGVVLLEIALWRSFVLEETDDRTGEKRFAVNRDAIKISDRKTSHLKSPEEIQKIFVKKAADFIPQVFGDKYRDIVVMCLSCLDEGGLKDIEDAKDKDGITIGMAYSEKVLTILDGIAV</sequence>
<dbReference type="InterPro" id="IPR011009">
    <property type="entry name" value="Kinase-like_dom_sf"/>
</dbReference>
<evidence type="ECO:0000313" key="2">
    <source>
        <dbReference type="EMBL" id="KIW23326.1"/>
    </source>
</evidence>
<dbReference type="AlphaFoldDB" id="A0A0D1Z6R1"/>
<dbReference type="SUPFAM" id="SSF56112">
    <property type="entry name" value="Protein kinase-like (PK-like)"/>
    <property type="match status" value="1"/>
</dbReference>
<dbReference type="Gene3D" id="1.10.510.10">
    <property type="entry name" value="Transferase(Phosphotransferase) domain 1"/>
    <property type="match status" value="1"/>
</dbReference>
<keyword evidence="3" id="KW-1185">Reference proteome</keyword>
<protein>
    <recommendedName>
        <fullName evidence="1">Protein kinase domain-containing protein</fullName>
    </recommendedName>
</protein>
<dbReference type="EMBL" id="KN847046">
    <property type="protein sequence ID" value="KIW23326.1"/>
    <property type="molecule type" value="Genomic_DNA"/>
</dbReference>
<organism evidence="2 3">
    <name type="scientific">Cladophialophora immunda</name>
    <dbReference type="NCBI Taxonomy" id="569365"/>
    <lineage>
        <taxon>Eukaryota</taxon>
        <taxon>Fungi</taxon>
        <taxon>Dikarya</taxon>
        <taxon>Ascomycota</taxon>
        <taxon>Pezizomycotina</taxon>
        <taxon>Eurotiomycetes</taxon>
        <taxon>Chaetothyriomycetidae</taxon>
        <taxon>Chaetothyriales</taxon>
        <taxon>Herpotrichiellaceae</taxon>
        <taxon>Cladophialophora</taxon>
    </lineage>
</organism>
<dbReference type="PANTHER" id="PTHR37542:SF3">
    <property type="entry name" value="PRION-INHIBITION AND PROPAGATION HELO DOMAIN-CONTAINING PROTEIN"/>
    <property type="match status" value="1"/>
</dbReference>
<dbReference type="VEuPathDB" id="FungiDB:PV07_11534"/>
<dbReference type="InterPro" id="IPR000719">
    <property type="entry name" value="Prot_kinase_dom"/>
</dbReference>
<dbReference type="OrthoDB" id="1911848at2759"/>
<name>A0A0D1Z6R1_9EURO</name>
<dbReference type="GO" id="GO:0004672">
    <property type="term" value="F:protein kinase activity"/>
    <property type="evidence" value="ECO:0007669"/>
    <property type="project" value="InterPro"/>
</dbReference>
<dbReference type="GO" id="GO:0005524">
    <property type="term" value="F:ATP binding"/>
    <property type="evidence" value="ECO:0007669"/>
    <property type="project" value="InterPro"/>
</dbReference>
<accession>A0A0D1Z6R1</accession>
<evidence type="ECO:0000313" key="3">
    <source>
        <dbReference type="Proteomes" id="UP000054466"/>
    </source>
</evidence>
<evidence type="ECO:0000259" key="1">
    <source>
        <dbReference type="PROSITE" id="PS50011"/>
    </source>
</evidence>
<proteinExistence type="predicted"/>
<dbReference type="PROSITE" id="PS50011">
    <property type="entry name" value="PROTEIN_KINASE_DOM"/>
    <property type="match status" value="1"/>
</dbReference>
<dbReference type="HOGENOM" id="CLU_028627_0_0_1"/>
<dbReference type="PANTHER" id="PTHR37542">
    <property type="entry name" value="HELO DOMAIN-CONTAINING PROTEIN-RELATED"/>
    <property type="match status" value="1"/>
</dbReference>
<dbReference type="Proteomes" id="UP000054466">
    <property type="component" value="Unassembled WGS sequence"/>
</dbReference>
<gene>
    <name evidence="2" type="ORF">PV07_11534</name>
</gene>